<accession>A0A914QNE1</accession>
<evidence type="ECO:0000256" key="1">
    <source>
        <dbReference type="SAM" id="MobiDB-lite"/>
    </source>
</evidence>
<protein>
    <submittedName>
        <fullName evidence="3">Uncharacterized protein</fullName>
    </submittedName>
</protein>
<reference evidence="3" key="1">
    <citation type="submission" date="2022-11" db="UniProtKB">
        <authorList>
            <consortium name="WormBaseParasite"/>
        </authorList>
    </citation>
    <scope>IDENTIFICATION</scope>
</reference>
<feature type="compositionally biased region" description="Acidic residues" evidence="1">
    <location>
        <begin position="45"/>
        <end position="56"/>
    </location>
</feature>
<evidence type="ECO:0000313" key="3">
    <source>
        <dbReference type="WBParaSite" id="PDA_v2.g28896.t1"/>
    </source>
</evidence>
<sequence>MHVYKEKLDEKLSNRDELSEEEIQIIVKKYLRKIGGYLKSFDLLEDEEAAPEEEEYQNAAEETKDEDDE</sequence>
<name>A0A914QNE1_9BILA</name>
<dbReference type="WBParaSite" id="PDA_v2.g28896.t1">
    <property type="protein sequence ID" value="PDA_v2.g28896.t1"/>
    <property type="gene ID" value="PDA_v2.g28896"/>
</dbReference>
<keyword evidence="2" id="KW-1185">Reference proteome</keyword>
<proteinExistence type="predicted"/>
<evidence type="ECO:0000313" key="2">
    <source>
        <dbReference type="Proteomes" id="UP000887578"/>
    </source>
</evidence>
<feature type="region of interest" description="Disordered" evidence="1">
    <location>
        <begin position="45"/>
        <end position="69"/>
    </location>
</feature>
<dbReference type="Proteomes" id="UP000887578">
    <property type="component" value="Unplaced"/>
</dbReference>
<dbReference type="AlphaFoldDB" id="A0A914QNE1"/>
<organism evidence="2 3">
    <name type="scientific">Panagrolaimus davidi</name>
    <dbReference type="NCBI Taxonomy" id="227884"/>
    <lineage>
        <taxon>Eukaryota</taxon>
        <taxon>Metazoa</taxon>
        <taxon>Ecdysozoa</taxon>
        <taxon>Nematoda</taxon>
        <taxon>Chromadorea</taxon>
        <taxon>Rhabditida</taxon>
        <taxon>Tylenchina</taxon>
        <taxon>Panagrolaimomorpha</taxon>
        <taxon>Panagrolaimoidea</taxon>
        <taxon>Panagrolaimidae</taxon>
        <taxon>Panagrolaimus</taxon>
    </lineage>
</organism>